<dbReference type="InterPro" id="IPR036663">
    <property type="entry name" value="Fumarylacetoacetase_C_sf"/>
</dbReference>
<organism evidence="2 3">
    <name type="scientific">Pseudonocardia ailaonensis</name>
    <dbReference type="NCBI Taxonomy" id="367279"/>
    <lineage>
        <taxon>Bacteria</taxon>
        <taxon>Bacillati</taxon>
        <taxon>Actinomycetota</taxon>
        <taxon>Actinomycetes</taxon>
        <taxon>Pseudonocardiales</taxon>
        <taxon>Pseudonocardiaceae</taxon>
        <taxon>Pseudonocardia</taxon>
    </lineage>
</organism>
<keyword evidence="3" id="KW-1185">Reference proteome</keyword>
<name>A0ABN2MIH9_9PSEU</name>
<dbReference type="InterPro" id="IPR011234">
    <property type="entry name" value="Fumarylacetoacetase-like_C"/>
</dbReference>
<dbReference type="EMBL" id="BAAAQK010000001">
    <property type="protein sequence ID" value="GAA1828258.1"/>
    <property type="molecule type" value="Genomic_DNA"/>
</dbReference>
<evidence type="ECO:0000313" key="3">
    <source>
        <dbReference type="Proteomes" id="UP001500449"/>
    </source>
</evidence>
<protein>
    <submittedName>
        <fullName evidence="2">Fumarylacetoacetate hydrolase family protein</fullName>
    </submittedName>
</protein>
<sequence length="309" mass="33087">MRIVTYLSPAGTDRVGVVEGDTVFGLAPGATVLDLLDRDELTAAGRAALASPHETCRLDEVTVSAPLQPRSVRDCSAFLQHLRNCTGDPNAELDPRHSQFPVFYFSNPAAVIGPHAEVPVAPGSTMFDFELEVCALIGRPGHNIAPEDAEAHIAGYSVLVDWSARDLQLRERPLGLGPTKGKDTATTIGPALVTPDVLEPFRSKKGFALAMTAEVNGEPVTDGSWDAIDWTFADLIAYTSRGTTLRTGDVIGSGTVPRGCLYEHHKLGSARFRKWLAPGDQVRLAVDQLGEITQTLRAADPIHPLGSGY</sequence>
<keyword evidence="2" id="KW-0378">Hydrolase</keyword>
<dbReference type="Gene3D" id="3.90.850.10">
    <property type="entry name" value="Fumarylacetoacetase-like, C-terminal domain"/>
    <property type="match status" value="1"/>
</dbReference>
<evidence type="ECO:0000313" key="2">
    <source>
        <dbReference type="EMBL" id="GAA1828258.1"/>
    </source>
</evidence>
<comment type="caution">
    <text evidence="2">The sequence shown here is derived from an EMBL/GenBank/DDBJ whole genome shotgun (WGS) entry which is preliminary data.</text>
</comment>
<dbReference type="Pfam" id="PF01557">
    <property type="entry name" value="FAA_hydrolase"/>
    <property type="match status" value="1"/>
</dbReference>
<dbReference type="Proteomes" id="UP001500449">
    <property type="component" value="Unassembled WGS sequence"/>
</dbReference>
<evidence type="ECO:0000259" key="1">
    <source>
        <dbReference type="Pfam" id="PF01557"/>
    </source>
</evidence>
<dbReference type="RefSeq" id="WP_344411623.1">
    <property type="nucleotide sequence ID" value="NZ_BAAAQK010000001.1"/>
</dbReference>
<dbReference type="PANTHER" id="PTHR43211:SF1">
    <property type="entry name" value="BLL6422 PROTEIN"/>
    <property type="match status" value="1"/>
</dbReference>
<accession>A0ABN2MIH9</accession>
<dbReference type="GO" id="GO:0016787">
    <property type="term" value="F:hydrolase activity"/>
    <property type="evidence" value="ECO:0007669"/>
    <property type="project" value="UniProtKB-KW"/>
</dbReference>
<reference evidence="2 3" key="1">
    <citation type="journal article" date="2019" name="Int. J. Syst. Evol. Microbiol.">
        <title>The Global Catalogue of Microorganisms (GCM) 10K type strain sequencing project: providing services to taxonomists for standard genome sequencing and annotation.</title>
        <authorList>
            <consortium name="The Broad Institute Genomics Platform"/>
            <consortium name="The Broad Institute Genome Sequencing Center for Infectious Disease"/>
            <person name="Wu L."/>
            <person name="Ma J."/>
        </authorList>
    </citation>
    <scope>NUCLEOTIDE SEQUENCE [LARGE SCALE GENOMIC DNA]</scope>
    <source>
        <strain evidence="2 3">JCM 16009</strain>
    </source>
</reference>
<gene>
    <name evidence="2" type="ORF">GCM10009836_02490</name>
</gene>
<proteinExistence type="predicted"/>
<dbReference type="PANTHER" id="PTHR43211">
    <property type="entry name" value="FUMARYLACETOACETATE HYDROLASE"/>
    <property type="match status" value="1"/>
</dbReference>
<dbReference type="SUPFAM" id="SSF56529">
    <property type="entry name" value="FAH"/>
    <property type="match status" value="1"/>
</dbReference>
<feature type="domain" description="Fumarylacetoacetase-like C-terminal" evidence="1">
    <location>
        <begin position="73"/>
        <end position="296"/>
    </location>
</feature>